<dbReference type="EMBL" id="JACOOZ010000008">
    <property type="protein sequence ID" value="MBC5668529.1"/>
    <property type="molecule type" value="Genomic_DNA"/>
</dbReference>
<sequence length="612" mass="69357">MLNVSDKTKEIYLNENMPKYITISFPNGDHADITNSNILEESMKLVQSICEENKPIVGGCNSSQFEITVADIDEDLTNKMIKVTISLKDPHYRGFFGDLSKEYNEGDVVKSVSGEYYECIKQTYEIQSLEFSTQDIPNVGKLKTAILNDITEYGVLKVNTGSIDWSNLQMNIIQAKSDGTSPDVTTITNDFNSIIMINSKCTSITISIQDKSSDGSALDILIQKLDVRLLVSSGRDEEHWQQSYGYIDTSDTDDIVLFDGKIESCKKKNDRRFRDIVAYDYLHYLDENSNIIISDFFKSGDYGLVDSHNKGEWVQGTLYKKGDVIHCDYTIPQGGSSYLDMSAWYEYLQPVNKGQSKWNPYELYTGYFDSQYNIKGSEILKKLTKNKKATTTVKKIRDKLFEYLGEVFDFKQQETTLPMDNVTLWIKPFSSNMTLMQLLDYICNLNGVFGFYNPHTAHFEYVAPPDVSTPYNIGRNYDMDGVEYSDNVYECKAFDIIDSNGNSLQGTADKPSMSVKYSFLLKDQYTPADCISIVNSSMLGQNKLKFTPTKLKMMGLPFITPGDVISYKVDEYSPDEDGNLVDMEKTITTVVLKRTLSGIVALTDDIEANYEE</sequence>
<accession>A0ABR7F4J6</accession>
<name>A0ABR7F4J6_9FIRM</name>
<comment type="caution">
    <text evidence="1">The sequence shown here is derived from an EMBL/GenBank/DDBJ whole genome shotgun (WGS) entry which is preliminary data.</text>
</comment>
<dbReference type="RefSeq" id="WP_186840563.1">
    <property type="nucleotide sequence ID" value="NZ_JACOOZ010000008.1"/>
</dbReference>
<keyword evidence="2" id="KW-1185">Reference proteome</keyword>
<evidence type="ECO:0000313" key="2">
    <source>
        <dbReference type="Proteomes" id="UP000597877"/>
    </source>
</evidence>
<dbReference type="Proteomes" id="UP000597877">
    <property type="component" value="Unassembled WGS sequence"/>
</dbReference>
<gene>
    <name evidence="1" type="ORF">H8S00_11155</name>
</gene>
<reference evidence="1 2" key="1">
    <citation type="submission" date="2020-08" db="EMBL/GenBank/DDBJ databases">
        <title>Genome public.</title>
        <authorList>
            <person name="Liu C."/>
            <person name="Sun Q."/>
        </authorList>
    </citation>
    <scope>NUCLEOTIDE SEQUENCE [LARGE SCALE GENOMIC DNA]</scope>
    <source>
        <strain evidence="1 2">BX4</strain>
    </source>
</reference>
<evidence type="ECO:0008006" key="3">
    <source>
        <dbReference type="Google" id="ProtNLM"/>
    </source>
</evidence>
<evidence type="ECO:0000313" key="1">
    <source>
        <dbReference type="EMBL" id="MBC5668529.1"/>
    </source>
</evidence>
<protein>
    <recommendedName>
        <fullName evidence="3">DUF5048 domain-containing protein</fullName>
    </recommendedName>
</protein>
<organism evidence="1 2">
    <name type="scientific">Eubacterium segne</name>
    <dbReference type="NCBI Taxonomy" id="2763045"/>
    <lineage>
        <taxon>Bacteria</taxon>
        <taxon>Bacillati</taxon>
        <taxon>Bacillota</taxon>
        <taxon>Clostridia</taxon>
        <taxon>Eubacteriales</taxon>
        <taxon>Eubacteriaceae</taxon>
        <taxon>Eubacterium</taxon>
    </lineage>
</organism>
<proteinExistence type="predicted"/>